<proteinExistence type="predicted"/>
<evidence type="ECO:0000256" key="1">
    <source>
        <dbReference type="SAM" id="SignalP"/>
    </source>
</evidence>
<evidence type="ECO:0000313" key="3">
    <source>
        <dbReference type="EMBL" id="APW66245.1"/>
    </source>
</evidence>
<dbReference type="NCBIfam" id="NF003124">
    <property type="entry name" value="PRK04043.1"/>
    <property type="match status" value="1"/>
</dbReference>
<dbReference type="InterPro" id="IPR007195">
    <property type="entry name" value="TolB_N"/>
</dbReference>
<dbReference type="Gene3D" id="3.40.50.10070">
    <property type="entry name" value="TolB, N-terminal domain"/>
    <property type="match status" value="1"/>
</dbReference>
<keyword evidence="1" id="KW-0732">Signal</keyword>
<dbReference type="InterPro" id="IPR011042">
    <property type="entry name" value="6-blade_b-propeller_TolB-like"/>
</dbReference>
<accession>A0A1P8KNW9</accession>
<dbReference type="EMBL" id="CP019070">
    <property type="protein sequence ID" value="APW66245.1"/>
    <property type="molecule type" value="Genomic_DNA"/>
</dbReference>
<protein>
    <submittedName>
        <fullName evidence="3">Translocation protein TolB</fullName>
    </submittedName>
</protein>
<dbReference type="GO" id="GO:0015031">
    <property type="term" value="P:protein transport"/>
    <property type="evidence" value="ECO:0007669"/>
    <property type="project" value="InterPro"/>
</dbReference>
<name>A0A1P8KNW9_9BACT</name>
<dbReference type="Gene3D" id="2.120.10.30">
    <property type="entry name" value="TolB, C-terminal domain"/>
    <property type="match status" value="1"/>
</dbReference>
<dbReference type="PANTHER" id="PTHR36842">
    <property type="entry name" value="PROTEIN TOLB HOMOLOG"/>
    <property type="match status" value="1"/>
</dbReference>
<dbReference type="KEGG" id="alp:LPB137_10500"/>
<keyword evidence="4" id="KW-1185">Reference proteome</keyword>
<gene>
    <name evidence="3" type="ORF">LPB137_10500</name>
</gene>
<dbReference type="Proteomes" id="UP000186074">
    <property type="component" value="Chromosome"/>
</dbReference>
<organism evidence="3 4">
    <name type="scientific">Poseidonibacter parvus</name>
    <dbReference type="NCBI Taxonomy" id="1850254"/>
    <lineage>
        <taxon>Bacteria</taxon>
        <taxon>Pseudomonadati</taxon>
        <taxon>Campylobacterota</taxon>
        <taxon>Epsilonproteobacteria</taxon>
        <taxon>Campylobacterales</taxon>
        <taxon>Arcobacteraceae</taxon>
        <taxon>Poseidonibacter</taxon>
    </lineage>
</organism>
<dbReference type="AlphaFoldDB" id="A0A1P8KNW9"/>
<dbReference type="OrthoDB" id="9815657at2"/>
<dbReference type="Pfam" id="PF04052">
    <property type="entry name" value="TolB_N"/>
    <property type="match status" value="1"/>
</dbReference>
<dbReference type="SUPFAM" id="SSF52964">
    <property type="entry name" value="TolB, N-terminal domain"/>
    <property type="match status" value="1"/>
</dbReference>
<feature type="signal peptide" evidence="1">
    <location>
        <begin position="1"/>
        <end position="17"/>
    </location>
</feature>
<dbReference type="SUPFAM" id="SSF69304">
    <property type="entry name" value="Tricorn protease N-terminal domain"/>
    <property type="match status" value="1"/>
</dbReference>
<evidence type="ECO:0000313" key="4">
    <source>
        <dbReference type="Proteomes" id="UP000186074"/>
    </source>
</evidence>
<evidence type="ECO:0000259" key="2">
    <source>
        <dbReference type="Pfam" id="PF04052"/>
    </source>
</evidence>
<sequence>MKKILLITLLIISTAFAAVDAKLEIVKNANTLPKILISVASDTVEISTLSKIKDLLSKDLEISGHFEVLNIQNIIKYEELPDINTLSTQGVDLYLNLSAVKNVSGGYSLLTKLYDINAQAMILEKSFTTSRENRYPFLAHRTAISINDHFKAPSIKWMDKFVIYSVYQGAGKANIMIGDYTLTYRKTIVQGGLNIFPKWASSDQKSIYYTSYNYAKPTLVKLNIFTREKKVIMNSDGMIAASDVSNDASKVLITASPSGQPDIYSYNVNTGSKTRVTTYSGIDVGGQYIEDDSRIVFVSDRLGSPNIFAKSINSRGVEKLVYHSKNNSSATAFKDNIVYASKDKNNELGTRAFNLYLMSTKSDDLKRLTSSGTNQFPKFSPDGESLLFIKNYNGVSSIGIIRLNFNKSYLFPSKNGRIQSIDW</sequence>
<dbReference type="PANTHER" id="PTHR36842:SF1">
    <property type="entry name" value="PROTEIN TOLB"/>
    <property type="match status" value="1"/>
</dbReference>
<dbReference type="STRING" id="1850254.LPB137_10500"/>
<dbReference type="RefSeq" id="WP_076087786.1">
    <property type="nucleotide sequence ID" value="NZ_CP019070.1"/>
</dbReference>
<feature type="chain" id="PRO_5012253116" evidence="1">
    <location>
        <begin position="18"/>
        <end position="423"/>
    </location>
</feature>
<dbReference type="GO" id="GO:0042597">
    <property type="term" value="C:periplasmic space"/>
    <property type="evidence" value="ECO:0007669"/>
    <property type="project" value="InterPro"/>
</dbReference>
<feature type="domain" description="TolB N-terminal" evidence="2">
    <location>
        <begin position="22"/>
        <end position="120"/>
    </location>
</feature>
<reference evidence="3 4" key="1">
    <citation type="submission" date="2017-01" db="EMBL/GenBank/DDBJ databases">
        <title>Genome sequencing of Arcobacter sp. LPB0137.</title>
        <authorList>
            <person name="Lee G.-W."/>
            <person name="Yi H."/>
        </authorList>
    </citation>
    <scope>NUCLEOTIDE SEQUENCE [LARGE SCALE GENOMIC DNA]</scope>
    <source>
        <strain evidence="3 4">LPB0137</strain>
    </source>
</reference>